<evidence type="ECO:0000313" key="14">
    <source>
        <dbReference type="Proteomes" id="UP000472277"/>
    </source>
</evidence>
<dbReference type="GO" id="GO:0003713">
    <property type="term" value="F:transcription coactivator activity"/>
    <property type="evidence" value="ECO:0007669"/>
    <property type="project" value="InterPro"/>
</dbReference>
<dbReference type="SUPFAM" id="SSF54447">
    <property type="entry name" value="ssDNA-binding transcriptional regulator domain"/>
    <property type="match status" value="1"/>
</dbReference>
<reference evidence="13" key="2">
    <citation type="submission" date="2025-09" db="UniProtKB">
        <authorList>
            <consortium name="Ensembl"/>
        </authorList>
    </citation>
    <scope>IDENTIFICATION</scope>
</reference>
<evidence type="ECO:0000259" key="12">
    <source>
        <dbReference type="Pfam" id="PF02229"/>
    </source>
</evidence>
<feature type="region of interest" description="Disordered" evidence="11">
    <location>
        <begin position="52"/>
        <end position="118"/>
    </location>
</feature>
<evidence type="ECO:0000256" key="3">
    <source>
        <dbReference type="ARBA" id="ARBA00013386"/>
    </source>
</evidence>
<keyword evidence="8" id="KW-0539">Nucleus</keyword>
<dbReference type="AlphaFoldDB" id="A0A673WS35"/>
<name>A0A673WS35_SALTR</name>
<sequence>MYSRRELNYGEFQARSEHNYTLVKTRAAGLTYPSKGSLQIISLKCIRRGMPKSKEVLSSSSGSGSGSDSNSEAETKSKKRKQAAPEKPAAKKPKGGESSKPGGTSKGSRNQDKDDNKFQIGKMRYVSVREFKGKCLIDIREYWMDQEGEMKPGRKGISLNPEQWNQLKDQISEIDDAVKAI</sequence>
<evidence type="ECO:0000256" key="6">
    <source>
        <dbReference type="ARBA" id="ARBA00023159"/>
    </source>
</evidence>
<reference evidence="13" key="1">
    <citation type="submission" date="2025-08" db="UniProtKB">
        <authorList>
            <consortium name="Ensembl"/>
        </authorList>
    </citation>
    <scope>IDENTIFICATION</scope>
</reference>
<evidence type="ECO:0000256" key="11">
    <source>
        <dbReference type="SAM" id="MobiDB-lite"/>
    </source>
</evidence>
<organism evidence="13 14">
    <name type="scientific">Salmo trutta</name>
    <name type="common">Brown trout</name>
    <dbReference type="NCBI Taxonomy" id="8032"/>
    <lineage>
        <taxon>Eukaryota</taxon>
        <taxon>Metazoa</taxon>
        <taxon>Chordata</taxon>
        <taxon>Craniata</taxon>
        <taxon>Vertebrata</taxon>
        <taxon>Euteleostomi</taxon>
        <taxon>Actinopterygii</taxon>
        <taxon>Neopterygii</taxon>
        <taxon>Teleostei</taxon>
        <taxon>Protacanthopterygii</taxon>
        <taxon>Salmoniformes</taxon>
        <taxon>Salmonidae</taxon>
        <taxon>Salmoninae</taxon>
        <taxon>Salmo</taxon>
    </lineage>
</organism>
<dbReference type="InterPro" id="IPR009044">
    <property type="entry name" value="ssDNA-bd_transcriptional_reg"/>
</dbReference>
<evidence type="ECO:0000256" key="2">
    <source>
        <dbReference type="ARBA" id="ARBA00009001"/>
    </source>
</evidence>
<evidence type="ECO:0000256" key="8">
    <source>
        <dbReference type="ARBA" id="ARBA00023242"/>
    </source>
</evidence>
<dbReference type="Pfam" id="PF02229">
    <property type="entry name" value="PC4"/>
    <property type="match status" value="1"/>
</dbReference>
<keyword evidence="14" id="KW-1185">Reference proteome</keyword>
<feature type="compositionally biased region" description="Low complexity" evidence="11">
    <location>
        <begin position="58"/>
        <end position="70"/>
    </location>
</feature>
<dbReference type="GO" id="GO:0060261">
    <property type="term" value="P:positive regulation of transcription initiation by RNA polymerase II"/>
    <property type="evidence" value="ECO:0007669"/>
    <property type="project" value="InterPro"/>
</dbReference>
<accession>A0A673WS35</accession>
<keyword evidence="7" id="KW-0804">Transcription</keyword>
<evidence type="ECO:0000256" key="1">
    <source>
        <dbReference type="ARBA" id="ARBA00004123"/>
    </source>
</evidence>
<dbReference type="Ensembl" id="ENSSTUT00000012148.1">
    <property type="protein sequence ID" value="ENSSTUP00000011447.1"/>
    <property type="gene ID" value="ENSSTUG00000005440.1"/>
</dbReference>
<keyword evidence="4" id="KW-0805">Transcription regulation</keyword>
<dbReference type="InterPro" id="IPR045125">
    <property type="entry name" value="Sub1/Tcp4-like"/>
</dbReference>
<dbReference type="PANTHER" id="PTHR13215">
    <property type="entry name" value="RNA POLYMERASE II TRANSCRIPTIONAL COACTIVATOR"/>
    <property type="match status" value="1"/>
</dbReference>
<dbReference type="InParanoid" id="A0A673WS35"/>
<dbReference type="FunFam" id="2.30.31.10:FF:000001">
    <property type="entry name" value="Activated RNA polymerase II transcriptional coactivator p15"/>
    <property type="match status" value="1"/>
</dbReference>
<proteinExistence type="inferred from homology"/>
<dbReference type="InterPro" id="IPR003173">
    <property type="entry name" value="PC4_C"/>
</dbReference>
<comment type="function">
    <text evidence="9">General coactivator that functions cooperatively with TAFs and mediates functional interactions between upstream activators and the general transcriptional machinery. May be involved in stabilizing the multiprotein transcription complex. Binds single-stranded DNA. Also binds, in vitro, non-specifically to double-stranded DNA (ds DNA).</text>
</comment>
<dbReference type="Proteomes" id="UP000472277">
    <property type="component" value="Chromosome 15"/>
</dbReference>
<evidence type="ECO:0000256" key="10">
    <source>
        <dbReference type="ARBA" id="ARBA00031984"/>
    </source>
</evidence>
<comment type="similarity">
    <text evidence="2">Belongs to the transcriptional coactivator PC4 family.</text>
</comment>
<dbReference type="OMA" id="VTINEFR"/>
<dbReference type="GO" id="GO:0005634">
    <property type="term" value="C:nucleus"/>
    <property type="evidence" value="ECO:0007669"/>
    <property type="project" value="UniProtKB-SubCell"/>
</dbReference>
<evidence type="ECO:0000256" key="5">
    <source>
        <dbReference type="ARBA" id="ARBA00023125"/>
    </source>
</evidence>
<dbReference type="Gene3D" id="2.30.31.10">
    <property type="entry name" value="Transcriptional Coactivator Pc4, Chain A"/>
    <property type="match status" value="1"/>
</dbReference>
<evidence type="ECO:0000313" key="13">
    <source>
        <dbReference type="Ensembl" id="ENSSTUP00000011447.1"/>
    </source>
</evidence>
<keyword evidence="5" id="KW-0238">DNA-binding</keyword>
<comment type="subcellular location">
    <subcellularLocation>
        <location evidence="1">Nucleus</location>
    </subcellularLocation>
</comment>
<dbReference type="GeneTree" id="ENSGT00940000166509"/>
<evidence type="ECO:0000256" key="7">
    <source>
        <dbReference type="ARBA" id="ARBA00023163"/>
    </source>
</evidence>
<dbReference type="GO" id="GO:0003677">
    <property type="term" value="F:DNA binding"/>
    <property type="evidence" value="ECO:0007669"/>
    <property type="project" value="UniProtKB-KW"/>
</dbReference>
<protein>
    <recommendedName>
        <fullName evidence="3">Activated RNA polymerase II transcriptional coactivator p15</fullName>
    </recommendedName>
    <alternativeName>
        <fullName evidence="10">SUB1 homolog</fullName>
    </alternativeName>
</protein>
<evidence type="ECO:0000256" key="4">
    <source>
        <dbReference type="ARBA" id="ARBA00023015"/>
    </source>
</evidence>
<feature type="compositionally biased region" description="Low complexity" evidence="11">
    <location>
        <begin position="96"/>
        <end position="108"/>
    </location>
</feature>
<feature type="domain" description="Transcriptional coactivator p15 (PC4) C-terminal" evidence="12">
    <location>
        <begin position="118"/>
        <end position="169"/>
    </location>
</feature>
<gene>
    <name evidence="13" type="primary">LOC115149383</name>
</gene>
<evidence type="ECO:0000256" key="9">
    <source>
        <dbReference type="ARBA" id="ARBA00024848"/>
    </source>
</evidence>
<keyword evidence="6" id="KW-0010">Activator</keyword>